<dbReference type="Pfam" id="PF07110">
    <property type="entry name" value="EthD"/>
    <property type="match status" value="1"/>
</dbReference>
<dbReference type="AlphaFoldDB" id="A0A559MAM1"/>
<dbReference type="SUPFAM" id="SSF54909">
    <property type="entry name" value="Dimeric alpha+beta barrel"/>
    <property type="match status" value="1"/>
</dbReference>
<gene>
    <name evidence="3" type="ORF">LAWI1_G003315</name>
</gene>
<evidence type="ECO:0000313" key="4">
    <source>
        <dbReference type="Proteomes" id="UP000315522"/>
    </source>
</evidence>
<comment type="caution">
    <text evidence="3">The sequence shown here is derived from an EMBL/GenBank/DDBJ whole genome shotgun (WGS) entry which is preliminary data.</text>
</comment>
<dbReference type="GO" id="GO:0016491">
    <property type="term" value="F:oxidoreductase activity"/>
    <property type="evidence" value="ECO:0007669"/>
    <property type="project" value="InterPro"/>
</dbReference>
<proteinExistence type="inferred from homology"/>
<sequence length="150" mass="17478">NIIIPITSRRIKMATQPLKYTVTHHRKQQHTHEAFITWIVEEHLPLAIPVFKKHGVLGYSLVIRHATVSQWRHETRTWKASTSWDFADFDCFLEYTIPDVQVVKNVMSDPDWQEAIKDQDDWVDMTKALVSLGHSTPYLLETGEVVNMPK</sequence>
<evidence type="ECO:0000259" key="2">
    <source>
        <dbReference type="Pfam" id="PF07110"/>
    </source>
</evidence>
<protein>
    <recommendedName>
        <fullName evidence="2">EthD domain-containing protein</fullName>
    </recommendedName>
</protein>
<dbReference type="Proteomes" id="UP000315522">
    <property type="component" value="Unassembled WGS sequence"/>
</dbReference>
<dbReference type="Gene3D" id="3.30.70.100">
    <property type="match status" value="1"/>
</dbReference>
<dbReference type="EMBL" id="QGML01001011">
    <property type="protein sequence ID" value="TVY90021.1"/>
    <property type="molecule type" value="Genomic_DNA"/>
</dbReference>
<dbReference type="InterPro" id="IPR011008">
    <property type="entry name" value="Dimeric_a/b-barrel"/>
</dbReference>
<organism evidence="3 4">
    <name type="scientific">Lachnellula willkommii</name>
    <dbReference type="NCBI Taxonomy" id="215461"/>
    <lineage>
        <taxon>Eukaryota</taxon>
        <taxon>Fungi</taxon>
        <taxon>Dikarya</taxon>
        <taxon>Ascomycota</taxon>
        <taxon>Pezizomycotina</taxon>
        <taxon>Leotiomycetes</taxon>
        <taxon>Helotiales</taxon>
        <taxon>Lachnaceae</taxon>
        <taxon>Lachnellula</taxon>
    </lineage>
</organism>
<evidence type="ECO:0000256" key="1">
    <source>
        <dbReference type="ARBA" id="ARBA00005986"/>
    </source>
</evidence>
<dbReference type="InterPro" id="IPR009799">
    <property type="entry name" value="EthD_dom"/>
</dbReference>
<name>A0A559MAM1_9HELO</name>
<feature type="domain" description="EthD" evidence="2">
    <location>
        <begin position="27"/>
        <end position="125"/>
    </location>
</feature>
<evidence type="ECO:0000313" key="3">
    <source>
        <dbReference type="EMBL" id="TVY90021.1"/>
    </source>
</evidence>
<feature type="non-terminal residue" evidence="3">
    <location>
        <position position="1"/>
    </location>
</feature>
<reference evidence="3 4" key="1">
    <citation type="submission" date="2018-05" db="EMBL/GenBank/DDBJ databases">
        <title>Genome sequencing and assembly of the regulated plant pathogen Lachnellula willkommii and related sister species for the development of diagnostic species identification markers.</title>
        <authorList>
            <person name="Giroux E."/>
            <person name="Bilodeau G."/>
        </authorList>
    </citation>
    <scope>NUCLEOTIDE SEQUENCE [LARGE SCALE GENOMIC DNA]</scope>
    <source>
        <strain evidence="3 4">CBS 172.35</strain>
    </source>
</reference>
<accession>A0A559MAM1</accession>
<keyword evidence="4" id="KW-1185">Reference proteome</keyword>
<comment type="similarity">
    <text evidence="1">Belongs to the tpcK family.</text>
</comment>